<keyword evidence="4" id="KW-0274">FAD</keyword>
<keyword evidence="9" id="KW-1185">Reference proteome</keyword>
<keyword evidence="7" id="KW-0503">Monooxygenase</keyword>
<accession>A0ABS3LUM0</accession>
<keyword evidence="5" id="KW-0521">NADP</keyword>
<evidence type="ECO:0000256" key="7">
    <source>
        <dbReference type="ARBA" id="ARBA00023033"/>
    </source>
</evidence>
<dbReference type="InterPro" id="IPR050775">
    <property type="entry name" value="FAD-binding_Monooxygenases"/>
</dbReference>
<name>A0ABS3LUM0_9PROT</name>
<evidence type="ECO:0000313" key="9">
    <source>
        <dbReference type="Proteomes" id="UP000664771"/>
    </source>
</evidence>
<evidence type="ECO:0000256" key="5">
    <source>
        <dbReference type="ARBA" id="ARBA00022857"/>
    </source>
</evidence>
<dbReference type="PANTHER" id="PTHR43098:SF3">
    <property type="entry name" value="L-ORNITHINE N(5)-MONOOXYGENASE-RELATED"/>
    <property type="match status" value="1"/>
</dbReference>
<comment type="similarity">
    <text evidence="2">Belongs to the FAD-binding monooxygenase family.</text>
</comment>
<dbReference type="EMBL" id="JAFVMF010000006">
    <property type="protein sequence ID" value="MBO1359600.1"/>
    <property type="molecule type" value="Genomic_DNA"/>
</dbReference>
<dbReference type="Pfam" id="PF13738">
    <property type="entry name" value="Pyr_redox_3"/>
    <property type="match status" value="1"/>
</dbReference>
<evidence type="ECO:0000256" key="3">
    <source>
        <dbReference type="ARBA" id="ARBA00022630"/>
    </source>
</evidence>
<dbReference type="RefSeq" id="WP_207880880.1">
    <property type="nucleotide sequence ID" value="NZ_JAFVMF010000006.1"/>
</dbReference>
<proteinExistence type="inferred from homology"/>
<sequence>MLIADPVTRDEIFHTDEIVDAIIIGAGFSGLYQLYQLREELGLKAIVLEAGKDVGGTWYWNRYPGARCDSESYAYSYSFDPSLEQEWSWSERYPGAAEIRSYLEHVADRFDLRRNIHFGAKVVGASFDDATNLWTVSTLDGADFRCRFLITAVGCISSANVPHIAGLADFKGEWYHTGHWPHEGVDFSGLRVGLIGTGSTGIQAAPEIAREAAHLTVFQRTANYSIPAHNAPLGKDEIRAIKEDYPAIRKHMRSNSNGHPYQMPPEGALSVSSEERERRYEDAWAKGGLGFRAVFSDLLTDIKANTTASDFIRGKIRSIVKDPETASLLTPTDHPFASKRPPIDTNYFETFNRSNVTLVDVRAAPIQSITATGIRTTNADYELDAIVFATGFDAMTGPLLALNLIGSGGRTLRDDWSTGPSTLLGVQTPGYPNLFTVTGPGSPSVLCNMPVAIEQHTRWITACIAYMADKGYKRIEADVDAAQAWMAHVDAAAKNTLLPMANHSWYLGANIPGKPRVFMPYAGGLSNFASKSDDIARAGYQGFRMS</sequence>
<evidence type="ECO:0000256" key="4">
    <source>
        <dbReference type="ARBA" id="ARBA00022827"/>
    </source>
</evidence>
<reference evidence="8 9" key="1">
    <citation type="submission" date="2021-03" db="EMBL/GenBank/DDBJ databases">
        <title>The complete genome sequence of Acetobacter sacchari TBRC 11175.</title>
        <authorList>
            <person name="Charoenyingcharoen P."/>
            <person name="Yukphan P."/>
        </authorList>
    </citation>
    <scope>NUCLEOTIDE SEQUENCE [LARGE SCALE GENOMIC DNA]</scope>
    <source>
        <strain evidence="8 9">TBRC 11175</strain>
    </source>
</reference>
<dbReference type="PANTHER" id="PTHR43098">
    <property type="entry name" value="L-ORNITHINE N(5)-MONOOXYGENASE-RELATED"/>
    <property type="match status" value="1"/>
</dbReference>
<comment type="cofactor">
    <cofactor evidence="1">
        <name>FAD</name>
        <dbReference type="ChEBI" id="CHEBI:57692"/>
    </cofactor>
</comment>
<dbReference type="InterPro" id="IPR036188">
    <property type="entry name" value="FAD/NAD-bd_sf"/>
</dbReference>
<organism evidence="8 9">
    <name type="scientific">Acetobacter sacchari</name>
    <dbReference type="NCBI Taxonomy" id="2661687"/>
    <lineage>
        <taxon>Bacteria</taxon>
        <taxon>Pseudomonadati</taxon>
        <taxon>Pseudomonadota</taxon>
        <taxon>Alphaproteobacteria</taxon>
        <taxon>Acetobacterales</taxon>
        <taxon>Acetobacteraceae</taxon>
        <taxon>Acetobacter</taxon>
    </lineage>
</organism>
<protein>
    <submittedName>
        <fullName evidence="8">NAD(P)/FAD-dependent oxidoreductase</fullName>
    </submittedName>
</protein>
<dbReference type="Proteomes" id="UP000664771">
    <property type="component" value="Unassembled WGS sequence"/>
</dbReference>
<evidence type="ECO:0000256" key="2">
    <source>
        <dbReference type="ARBA" id="ARBA00010139"/>
    </source>
</evidence>
<evidence type="ECO:0000313" key="8">
    <source>
        <dbReference type="EMBL" id="MBO1359600.1"/>
    </source>
</evidence>
<keyword evidence="3" id="KW-0285">Flavoprotein</keyword>
<gene>
    <name evidence="8" type="ORF">J2D73_07300</name>
</gene>
<comment type="caution">
    <text evidence="8">The sequence shown here is derived from an EMBL/GenBank/DDBJ whole genome shotgun (WGS) entry which is preliminary data.</text>
</comment>
<dbReference type="SUPFAM" id="SSF51905">
    <property type="entry name" value="FAD/NAD(P)-binding domain"/>
    <property type="match status" value="2"/>
</dbReference>
<keyword evidence="6" id="KW-0560">Oxidoreductase</keyword>
<evidence type="ECO:0000256" key="1">
    <source>
        <dbReference type="ARBA" id="ARBA00001974"/>
    </source>
</evidence>
<dbReference type="Gene3D" id="3.50.50.60">
    <property type="entry name" value="FAD/NAD(P)-binding domain"/>
    <property type="match status" value="2"/>
</dbReference>
<evidence type="ECO:0000256" key="6">
    <source>
        <dbReference type="ARBA" id="ARBA00023002"/>
    </source>
</evidence>